<dbReference type="InterPro" id="IPR055445">
    <property type="entry name" value="ARM_ARMC5"/>
</dbReference>
<protein>
    <recommendedName>
        <fullName evidence="6">BTB domain-containing protein</fullName>
    </recommendedName>
</protein>
<feature type="domain" description="BTB" evidence="2">
    <location>
        <begin position="873"/>
        <end position="962"/>
    </location>
</feature>
<dbReference type="EnsemblMetazoa" id="XM_022789240">
    <property type="protein sequence ID" value="XP_022644975"/>
    <property type="gene ID" value="LOC111243527"/>
</dbReference>
<evidence type="ECO:0000313" key="4">
    <source>
        <dbReference type="EnsemblMetazoa" id="XP_022644983"/>
    </source>
</evidence>
<keyword evidence="5" id="KW-1185">Reference proteome</keyword>
<feature type="compositionally biased region" description="Basic and acidic residues" evidence="1">
    <location>
        <begin position="430"/>
        <end position="441"/>
    </location>
</feature>
<dbReference type="RefSeq" id="XP_022644981.1">
    <property type="nucleotide sequence ID" value="XM_022789246.1"/>
</dbReference>
<dbReference type="PANTHER" id="PTHR23312:SF8">
    <property type="entry name" value="ARMADILLO REPEAT-CONTAINING PROTEIN 5"/>
    <property type="match status" value="1"/>
</dbReference>
<feature type="region of interest" description="Disordered" evidence="1">
    <location>
        <begin position="400"/>
        <end position="441"/>
    </location>
</feature>
<reference evidence="4" key="1">
    <citation type="submission" date="2021-01" db="UniProtKB">
        <authorList>
            <consortium name="EnsemblMetazoa"/>
        </authorList>
    </citation>
    <scope>IDENTIFICATION</scope>
</reference>
<dbReference type="PANTHER" id="PTHR23312">
    <property type="entry name" value="ARMC5 ARMADILLO REPEAT-CONTAINING -RELATED"/>
    <property type="match status" value="1"/>
</dbReference>
<feature type="region of interest" description="Disordered" evidence="1">
    <location>
        <begin position="569"/>
        <end position="588"/>
    </location>
</feature>
<feature type="compositionally biased region" description="Polar residues" evidence="1">
    <location>
        <begin position="400"/>
        <end position="409"/>
    </location>
</feature>
<dbReference type="RefSeq" id="XP_022644986.1">
    <property type="nucleotide sequence ID" value="XM_022789251.1"/>
</dbReference>
<dbReference type="OMA" id="RNCDYAL"/>
<dbReference type="InterPro" id="IPR011989">
    <property type="entry name" value="ARM-like"/>
</dbReference>
<accession>A0A7M7M929</accession>
<dbReference type="RefSeq" id="XP_022644984.1">
    <property type="nucleotide sequence ID" value="XM_022789249.1"/>
</dbReference>
<feature type="compositionally biased region" description="Polar residues" evidence="1">
    <location>
        <begin position="416"/>
        <end position="427"/>
    </location>
</feature>
<dbReference type="GO" id="GO:0005829">
    <property type="term" value="C:cytosol"/>
    <property type="evidence" value="ECO:0007669"/>
    <property type="project" value="TreeGrafter"/>
</dbReference>
<dbReference type="RefSeq" id="XP_022644982.1">
    <property type="nucleotide sequence ID" value="XM_022789247.1"/>
</dbReference>
<evidence type="ECO:0000256" key="1">
    <source>
        <dbReference type="SAM" id="MobiDB-lite"/>
    </source>
</evidence>
<evidence type="ECO:0000259" key="3">
    <source>
        <dbReference type="Pfam" id="PF24768"/>
    </source>
</evidence>
<name>A0A7M7M929_VARDE</name>
<dbReference type="Gene3D" id="1.25.10.10">
    <property type="entry name" value="Leucine-rich Repeat Variant"/>
    <property type="match status" value="1"/>
</dbReference>
<dbReference type="OrthoDB" id="6086604at2759"/>
<dbReference type="AlphaFoldDB" id="A0A7M7M929"/>
<dbReference type="RefSeq" id="XP_022644975.1">
    <property type="nucleotide sequence ID" value="XM_022789240.1"/>
</dbReference>
<dbReference type="RefSeq" id="XP_022644973.1">
    <property type="nucleotide sequence ID" value="XM_022789238.1"/>
</dbReference>
<feature type="region of interest" description="Disordered" evidence="1">
    <location>
        <begin position="486"/>
        <end position="553"/>
    </location>
</feature>
<dbReference type="EnsemblMetazoa" id="XM_022789246">
    <property type="protein sequence ID" value="XP_022644981"/>
    <property type="gene ID" value="LOC111243527"/>
</dbReference>
<dbReference type="Pfam" id="PF00651">
    <property type="entry name" value="BTB"/>
    <property type="match status" value="1"/>
</dbReference>
<dbReference type="EnsemblMetazoa" id="XM_022789242">
    <property type="protein sequence ID" value="XP_022644977"/>
    <property type="gene ID" value="LOC111243527"/>
</dbReference>
<dbReference type="InterPro" id="IPR011333">
    <property type="entry name" value="SKP1/BTB/POZ_sf"/>
</dbReference>
<dbReference type="KEGG" id="vde:111243527"/>
<dbReference type="GO" id="GO:0009653">
    <property type="term" value="P:anatomical structure morphogenesis"/>
    <property type="evidence" value="ECO:0007669"/>
    <property type="project" value="TreeGrafter"/>
</dbReference>
<dbReference type="InterPro" id="IPR000210">
    <property type="entry name" value="BTB/POZ_dom"/>
</dbReference>
<feature type="compositionally biased region" description="Polar residues" evidence="1">
    <location>
        <begin position="505"/>
        <end position="520"/>
    </location>
</feature>
<sequence length="1049" mass="115208">MASVTREPAPSFEELVRALSTRQLPLPRLLRALQIIGRSMKRDPSLVTDLQRLGGVSSLLHYIEKPRVADLALSVLANCLVHARVRAEVLESNGVTSIVRILTNIAEDSIRNRACRALANTALSARGAHYVHQIQGSVHAIVDFLNTTKSKDSQATAMRALRVLGGTSAYRESIASFGGVAALARILLMVAEPLRKPCTEALERLTHKCTLITAKQVKDSGAFPMLVDLSSSMNSALFTMVNIAQLDEMLVDVGSSGIIVKIVTRLASNSEDSNKKLPDGKWEAVFITLCRLCKEPYNLIRVRDSGGLSQLVAVLNAPEKKKLWTYATYTLMSYRHDDTALAELVRLHLLEALVSYLEKYTKENAQDHQIDAESNNGETGEDAVAKPLGSVSNKHEILSDRSSCLSGQSGEHETGILSTTDTETVASVGSDHECNTEESQTKRPKLFCLNSPSYLEIMQARSLAFNYELGANEEYSDYVGLPGYSGMSPRSSRPPAMPDFDEHSSTGSPLSLGSRSTSPCRTEDDASQDAAYSPVYGSTPGSSSSDHEDDGEEKSFNCFRIASEKLHRRQIRRQESEKKRNTDKNERTIGKTAACKRRISEAGKSEIVAPKDIMVDHVLRILEIYTFPRSIDLLAEQATRVCTALLRYIASVPTSLSRAEKVAVMIVQHAMFFRDFLQEDCILETLTILQKAHRKNDCSRCFYLSTVRDQMLQKLSSIAEGGMGSGEIASHLVGDTPARCKEQTALALTFVVRDAQTLYTLLFDCGGMDLLFDILQVSTEALDRKNGFLIKLAKNGGNAQDKEEIETLKSGTKKTSDGIVADIEARFRLAVGALREIGKTCRLVLDKVNLPELDDKVCDAKEILLESDSPEGVTLELDDGKMLTADRKRLMQESTYFAAMLRSDGFAESHTNSVKLPGITEVAARTVLHALICKHQCVNKIHSLDTAIQCLELSHMLLLGPLETSLGRLVASLMLYQRDVVTVYPRVALFEGNASSLRPRCVAMLLAKNDGPLTPVAETFRTLLRGAFGGHFLDDIRTAVKVALLRKGS</sequence>
<dbReference type="RefSeq" id="XP_022644983.1">
    <property type="nucleotide sequence ID" value="XM_022789248.1"/>
</dbReference>
<dbReference type="EnsemblMetazoa" id="XM_022789245">
    <property type="protein sequence ID" value="XP_022644980"/>
    <property type="gene ID" value="LOC111243527"/>
</dbReference>
<evidence type="ECO:0000313" key="5">
    <source>
        <dbReference type="Proteomes" id="UP000594260"/>
    </source>
</evidence>
<dbReference type="FunCoup" id="A0A7M7M929">
    <property type="interactions" value="193"/>
</dbReference>
<dbReference type="EnsemblMetazoa" id="XM_022789250">
    <property type="protein sequence ID" value="XP_022644985"/>
    <property type="gene ID" value="LOC111243527"/>
</dbReference>
<evidence type="ECO:0008006" key="6">
    <source>
        <dbReference type="Google" id="ProtNLM"/>
    </source>
</evidence>
<feature type="compositionally biased region" description="Basic and acidic residues" evidence="1">
    <location>
        <begin position="572"/>
        <end position="588"/>
    </location>
</feature>
<dbReference type="RefSeq" id="XP_022644985.1">
    <property type="nucleotide sequence ID" value="XM_022789250.1"/>
</dbReference>
<dbReference type="EnsemblMetazoa" id="XM_022789249">
    <property type="protein sequence ID" value="XP_022644984"/>
    <property type="gene ID" value="LOC111243527"/>
</dbReference>
<dbReference type="GeneID" id="111243527"/>
<dbReference type="EnsemblMetazoa" id="XM_022789251">
    <property type="protein sequence ID" value="XP_022644986"/>
    <property type="gene ID" value="LOC111243527"/>
</dbReference>
<dbReference type="EnsemblMetazoa" id="XM_022789247">
    <property type="protein sequence ID" value="XP_022644982"/>
    <property type="gene ID" value="LOC111243527"/>
</dbReference>
<dbReference type="RefSeq" id="XP_022644977.1">
    <property type="nucleotide sequence ID" value="XM_022789242.1"/>
</dbReference>
<organism evidence="4 5">
    <name type="scientific">Varroa destructor</name>
    <name type="common">Honeybee mite</name>
    <dbReference type="NCBI Taxonomy" id="109461"/>
    <lineage>
        <taxon>Eukaryota</taxon>
        <taxon>Metazoa</taxon>
        <taxon>Ecdysozoa</taxon>
        <taxon>Arthropoda</taxon>
        <taxon>Chelicerata</taxon>
        <taxon>Arachnida</taxon>
        <taxon>Acari</taxon>
        <taxon>Parasitiformes</taxon>
        <taxon>Mesostigmata</taxon>
        <taxon>Gamasina</taxon>
        <taxon>Dermanyssoidea</taxon>
        <taxon>Varroidae</taxon>
        <taxon>Varroa</taxon>
    </lineage>
</organism>
<feature type="domain" description="ARMC5-like ARM-repeats" evidence="3">
    <location>
        <begin position="68"/>
        <end position="352"/>
    </location>
</feature>
<dbReference type="EnsemblMetazoa" id="XM_022789241">
    <property type="protein sequence ID" value="XP_022644976"/>
    <property type="gene ID" value="LOC111243527"/>
</dbReference>
<dbReference type="EnsemblMetazoa" id="XM_022789248">
    <property type="protein sequence ID" value="XP_022644983"/>
    <property type="gene ID" value="LOC111243527"/>
</dbReference>
<dbReference type="RefSeq" id="XP_022644979.1">
    <property type="nucleotide sequence ID" value="XM_022789244.1"/>
</dbReference>
<dbReference type="EnsemblMetazoa" id="XM_022789239">
    <property type="protein sequence ID" value="XP_022644974"/>
    <property type="gene ID" value="LOC111243527"/>
</dbReference>
<dbReference type="InterPro" id="IPR000225">
    <property type="entry name" value="Armadillo"/>
</dbReference>
<dbReference type="Gene3D" id="3.30.710.10">
    <property type="entry name" value="Potassium Channel Kv1.1, Chain A"/>
    <property type="match status" value="1"/>
</dbReference>
<dbReference type="Pfam" id="PF24768">
    <property type="entry name" value="ARM_ARMC5"/>
    <property type="match status" value="1"/>
</dbReference>
<dbReference type="InParanoid" id="A0A7M7M929"/>
<dbReference type="SUPFAM" id="SSF48371">
    <property type="entry name" value="ARM repeat"/>
    <property type="match status" value="1"/>
</dbReference>
<dbReference type="RefSeq" id="XP_022644980.1">
    <property type="nucleotide sequence ID" value="XM_022789245.1"/>
</dbReference>
<dbReference type="SMART" id="SM00185">
    <property type="entry name" value="ARM"/>
    <property type="match status" value="4"/>
</dbReference>
<dbReference type="RefSeq" id="XP_022644976.1">
    <property type="nucleotide sequence ID" value="XM_022789241.1"/>
</dbReference>
<proteinExistence type="predicted"/>
<dbReference type="Proteomes" id="UP000594260">
    <property type="component" value="Unplaced"/>
</dbReference>
<dbReference type="EnsemblMetazoa" id="XM_022789238">
    <property type="protein sequence ID" value="XP_022644973"/>
    <property type="gene ID" value="LOC111243527"/>
</dbReference>
<dbReference type="InterPro" id="IPR016024">
    <property type="entry name" value="ARM-type_fold"/>
</dbReference>
<dbReference type="EnsemblMetazoa" id="XM_022789244">
    <property type="protein sequence ID" value="XP_022644979"/>
    <property type="gene ID" value="LOC111243527"/>
</dbReference>
<dbReference type="RefSeq" id="XP_022644974.1">
    <property type="nucleotide sequence ID" value="XM_022789239.1"/>
</dbReference>
<evidence type="ECO:0000259" key="2">
    <source>
        <dbReference type="Pfam" id="PF00651"/>
    </source>
</evidence>